<dbReference type="AlphaFoldDB" id="W1XTW2"/>
<feature type="non-terminal residue" evidence="2">
    <location>
        <position position="126"/>
    </location>
</feature>
<feature type="compositionally biased region" description="Polar residues" evidence="1">
    <location>
        <begin position="49"/>
        <end position="69"/>
    </location>
</feature>
<feature type="region of interest" description="Disordered" evidence="1">
    <location>
        <begin position="22"/>
        <end position="69"/>
    </location>
</feature>
<organism evidence="2">
    <name type="scientific">human gut metagenome</name>
    <dbReference type="NCBI Taxonomy" id="408170"/>
    <lineage>
        <taxon>unclassified sequences</taxon>
        <taxon>metagenomes</taxon>
        <taxon>organismal metagenomes</taxon>
    </lineage>
</organism>
<gene>
    <name evidence="2" type="ORF">Q604_UNBC11993G0001</name>
</gene>
<evidence type="ECO:0000256" key="1">
    <source>
        <dbReference type="SAM" id="MobiDB-lite"/>
    </source>
</evidence>
<dbReference type="EMBL" id="AZMM01011993">
    <property type="protein sequence ID" value="ETJ33556.1"/>
    <property type="molecule type" value="Genomic_DNA"/>
</dbReference>
<sequence length="126" mass="14174">AKEIDQNYFGDQSSIQVTESIKKAPEQAQEQMVDRTNGGTGSLQPEAEGSTSPVLETSTFERSVTSRPTSSYPYLHFTTNYVEVQKRIGNYHPITPVDLKRLNQYAPSIQSTARWYLDELADSKII</sequence>
<proteinExistence type="predicted"/>
<evidence type="ECO:0000313" key="2">
    <source>
        <dbReference type="EMBL" id="ETJ33556.1"/>
    </source>
</evidence>
<accession>W1XTW2</accession>
<name>W1XTW2_9ZZZZ</name>
<feature type="non-terminal residue" evidence="2">
    <location>
        <position position="1"/>
    </location>
</feature>
<protein>
    <submittedName>
        <fullName evidence="2">Uncharacterized protein</fullName>
    </submittedName>
</protein>
<comment type="caution">
    <text evidence="2">The sequence shown here is derived from an EMBL/GenBank/DDBJ whole genome shotgun (WGS) entry which is preliminary data.</text>
</comment>
<reference evidence="2" key="1">
    <citation type="submission" date="2013-12" db="EMBL/GenBank/DDBJ databases">
        <title>A Varibaculum cambriense genome reconstructed from a premature infant gut community with otherwise low bacterial novelty that shifts toward anaerobic metabolism during the third week of life.</title>
        <authorList>
            <person name="Brown C.T."/>
            <person name="Sharon I."/>
            <person name="Thomas B.C."/>
            <person name="Castelle C.J."/>
            <person name="Morowitz M.J."/>
            <person name="Banfield J.F."/>
        </authorList>
    </citation>
    <scope>NUCLEOTIDE SEQUENCE</scope>
</reference>